<reference evidence="1 2" key="1">
    <citation type="submission" date="2019-05" db="EMBL/GenBank/DDBJ databases">
        <title>Mikania micrantha, genome provides insights into the molecular mechanism of rapid growth.</title>
        <authorList>
            <person name="Liu B."/>
        </authorList>
    </citation>
    <scope>NUCLEOTIDE SEQUENCE [LARGE SCALE GENOMIC DNA]</scope>
    <source>
        <strain evidence="1">NLD-2019</strain>
        <tissue evidence="1">Leaf</tissue>
    </source>
</reference>
<comment type="caution">
    <text evidence="1">The sequence shown here is derived from an EMBL/GenBank/DDBJ whole genome shotgun (WGS) entry which is preliminary data.</text>
</comment>
<dbReference type="EMBL" id="SZYD01000011">
    <property type="protein sequence ID" value="KAD4888436.1"/>
    <property type="molecule type" value="Genomic_DNA"/>
</dbReference>
<organism evidence="1 2">
    <name type="scientific">Mikania micrantha</name>
    <name type="common">bitter vine</name>
    <dbReference type="NCBI Taxonomy" id="192012"/>
    <lineage>
        <taxon>Eukaryota</taxon>
        <taxon>Viridiplantae</taxon>
        <taxon>Streptophyta</taxon>
        <taxon>Embryophyta</taxon>
        <taxon>Tracheophyta</taxon>
        <taxon>Spermatophyta</taxon>
        <taxon>Magnoliopsida</taxon>
        <taxon>eudicotyledons</taxon>
        <taxon>Gunneridae</taxon>
        <taxon>Pentapetalae</taxon>
        <taxon>asterids</taxon>
        <taxon>campanulids</taxon>
        <taxon>Asterales</taxon>
        <taxon>Asteraceae</taxon>
        <taxon>Asteroideae</taxon>
        <taxon>Heliantheae alliance</taxon>
        <taxon>Eupatorieae</taxon>
        <taxon>Mikania</taxon>
    </lineage>
</organism>
<name>A0A5N6NH58_9ASTR</name>
<accession>A0A5N6NH58</accession>
<evidence type="ECO:0000313" key="2">
    <source>
        <dbReference type="Proteomes" id="UP000326396"/>
    </source>
</evidence>
<gene>
    <name evidence="1" type="ORF">E3N88_20509</name>
</gene>
<proteinExistence type="predicted"/>
<evidence type="ECO:0000313" key="1">
    <source>
        <dbReference type="EMBL" id="KAD4888436.1"/>
    </source>
</evidence>
<dbReference type="Proteomes" id="UP000326396">
    <property type="component" value="Linkage Group LG19"/>
</dbReference>
<dbReference type="AlphaFoldDB" id="A0A5N6NH58"/>
<protein>
    <submittedName>
        <fullName evidence="1">Uncharacterized protein</fullName>
    </submittedName>
</protein>
<sequence>MKRASTPQIREDKKDQKQEMPWFQEEFDVHRGFIFQQHVEKDVHSTALAAGKKLSPGPGIGISSVFAVLESVVFIARVESAGDSDERFSKWKLCTKVSMNIALQHKVQRLENDVISAGSRVNTSFFFLPITAAVAVAGLNIHPSSTDHQIGLAETKSTFF</sequence>
<keyword evidence="2" id="KW-1185">Reference proteome</keyword>